<dbReference type="EMBL" id="DS807291">
    <property type="protein sequence ID" value="EEC10884.1"/>
    <property type="molecule type" value="Genomic_DNA"/>
</dbReference>
<dbReference type="EnsemblMetazoa" id="ISCW024465-RA">
    <property type="protein sequence ID" value="ISCW024465-PA"/>
    <property type="gene ID" value="ISCW024465"/>
</dbReference>
<evidence type="ECO:0000313" key="3">
    <source>
        <dbReference type="EnsemblMetazoa" id="ISCW024465-PA"/>
    </source>
</evidence>
<dbReference type="SUPFAM" id="SSF56219">
    <property type="entry name" value="DNase I-like"/>
    <property type="match status" value="1"/>
</dbReference>
<gene>
    <name evidence="2" type="ORF">IscW_ISCW024465</name>
</gene>
<dbReference type="VEuPathDB" id="VectorBase:ISCP_020092"/>
<accession>B7PWB2</accession>
<dbReference type="Proteomes" id="UP000001555">
    <property type="component" value="Unassembled WGS sequence"/>
</dbReference>
<evidence type="ECO:0000313" key="4">
    <source>
        <dbReference type="Proteomes" id="UP000001555"/>
    </source>
</evidence>
<proteinExistence type="predicted"/>
<feature type="domain" description="Endonuclease/exonuclease/phosphatase" evidence="1">
    <location>
        <begin position="114"/>
        <end position="226"/>
    </location>
</feature>
<reference evidence="2 4" key="1">
    <citation type="submission" date="2008-03" db="EMBL/GenBank/DDBJ databases">
        <title>Annotation of Ixodes scapularis.</title>
        <authorList>
            <consortium name="Ixodes scapularis Genome Project Consortium"/>
            <person name="Caler E."/>
            <person name="Hannick L.I."/>
            <person name="Bidwell S."/>
            <person name="Joardar V."/>
            <person name="Thiagarajan M."/>
            <person name="Amedeo P."/>
            <person name="Galinsky K.J."/>
            <person name="Schobel S."/>
            <person name="Inman J."/>
            <person name="Hostetler J."/>
            <person name="Miller J."/>
            <person name="Hammond M."/>
            <person name="Megy K."/>
            <person name="Lawson D."/>
            <person name="Kodira C."/>
            <person name="Sutton G."/>
            <person name="Meyer J."/>
            <person name="Hill C.A."/>
            <person name="Birren B."/>
            <person name="Nene V."/>
            <person name="Collins F."/>
            <person name="Alarcon-Chaidez F."/>
            <person name="Wikel S."/>
            <person name="Strausberg R."/>
        </authorList>
    </citation>
    <scope>NUCLEOTIDE SEQUENCE [LARGE SCALE GENOMIC DNA]</scope>
    <source>
        <strain evidence="4">Wikel</strain>
        <strain evidence="2">Wikel colony</strain>
    </source>
</reference>
<reference evidence="3" key="2">
    <citation type="submission" date="2020-05" db="UniProtKB">
        <authorList>
            <consortium name="EnsemblMetazoa"/>
        </authorList>
    </citation>
    <scope>IDENTIFICATION</scope>
    <source>
        <strain evidence="3">wikel</strain>
    </source>
</reference>
<dbReference type="EMBL" id="ABJB010154882">
    <property type="status" value="NOT_ANNOTATED_CDS"/>
    <property type="molecule type" value="Genomic_DNA"/>
</dbReference>
<keyword evidence="4" id="KW-1185">Reference proteome</keyword>
<evidence type="ECO:0000313" key="2">
    <source>
        <dbReference type="EMBL" id="EEC10884.1"/>
    </source>
</evidence>
<dbReference type="PANTHER" id="PTHR33273:SF4">
    <property type="entry name" value="ENDONUCLEASE_EXONUCLEASE_PHOSPHATASE DOMAIN-CONTAINING PROTEIN"/>
    <property type="match status" value="1"/>
</dbReference>
<dbReference type="OrthoDB" id="6437148at2759"/>
<dbReference type="Gene3D" id="3.60.10.10">
    <property type="entry name" value="Endonuclease/exonuclease/phosphatase"/>
    <property type="match status" value="1"/>
</dbReference>
<dbReference type="CDD" id="cd09077">
    <property type="entry name" value="R1-I-EN"/>
    <property type="match status" value="1"/>
</dbReference>
<sequence>MANFHSHRSHHLGQNRTPQSHFNIIQHNCNHSYTGTEHLRINIQSKDIHISILQEPYCLNGKIIGFAITDIAIHHHTKPRAAIIIHTKTLDVFPTHISRDIVAVHITTQTINCYIVSVYAPPHDDIDTTITEIRRLISEYYPTPIIIGGDFNSKNIVWGGGRTDSRGSELAQFIISSDLYPLNSPNSPPTFQSTNGSSWIDITLTTTNLIREITNWAVLDKPTGSD</sequence>
<dbReference type="AlphaFoldDB" id="B7PWB2"/>
<dbReference type="VEuPathDB" id="VectorBase:ISCI024465"/>
<dbReference type="InParanoid" id="B7PWB2"/>
<name>B7PWB2_IXOSC</name>
<dbReference type="VEuPathDB" id="VectorBase:ISCW024465"/>
<protein>
    <recommendedName>
        <fullName evidence="1">Endonuclease/exonuclease/phosphatase domain-containing protein</fullName>
    </recommendedName>
</protein>
<dbReference type="InterPro" id="IPR005135">
    <property type="entry name" value="Endo/exonuclease/phosphatase"/>
</dbReference>
<dbReference type="PANTHER" id="PTHR33273">
    <property type="entry name" value="DOMAIN-CONTAINING PROTEIN, PUTATIVE-RELATED"/>
    <property type="match status" value="1"/>
</dbReference>
<dbReference type="STRING" id="6945.B7PWB2"/>
<dbReference type="Pfam" id="PF14529">
    <property type="entry name" value="Exo_endo_phos_2"/>
    <property type="match status" value="1"/>
</dbReference>
<evidence type="ECO:0000259" key="1">
    <source>
        <dbReference type="Pfam" id="PF14529"/>
    </source>
</evidence>
<dbReference type="PaxDb" id="6945-B7PWB2"/>
<dbReference type="GO" id="GO:0003824">
    <property type="term" value="F:catalytic activity"/>
    <property type="evidence" value="ECO:0007669"/>
    <property type="project" value="InterPro"/>
</dbReference>
<dbReference type="HOGENOM" id="CLU_094357_1_0_1"/>
<organism>
    <name type="scientific">Ixodes scapularis</name>
    <name type="common">Black-legged tick</name>
    <name type="synonym">Deer tick</name>
    <dbReference type="NCBI Taxonomy" id="6945"/>
    <lineage>
        <taxon>Eukaryota</taxon>
        <taxon>Metazoa</taxon>
        <taxon>Ecdysozoa</taxon>
        <taxon>Arthropoda</taxon>
        <taxon>Chelicerata</taxon>
        <taxon>Arachnida</taxon>
        <taxon>Acari</taxon>
        <taxon>Parasitiformes</taxon>
        <taxon>Ixodida</taxon>
        <taxon>Ixodoidea</taxon>
        <taxon>Ixodidae</taxon>
        <taxon>Ixodinae</taxon>
        <taxon>Ixodes</taxon>
    </lineage>
</organism>
<dbReference type="InterPro" id="IPR036691">
    <property type="entry name" value="Endo/exonu/phosph_ase_sf"/>
</dbReference>